<keyword evidence="2" id="KW-0378">Hydrolase</keyword>
<dbReference type="SUPFAM" id="SSF51338">
    <property type="entry name" value="Composite domain of metallo-dependent hydrolases"/>
    <property type="match status" value="1"/>
</dbReference>
<dbReference type="GO" id="GO:0005737">
    <property type="term" value="C:cytoplasm"/>
    <property type="evidence" value="ECO:0007669"/>
    <property type="project" value="TreeGrafter"/>
</dbReference>
<dbReference type="GO" id="GO:0004038">
    <property type="term" value="F:allantoinase activity"/>
    <property type="evidence" value="ECO:0007669"/>
    <property type="project" value="TreeGrafter"/>
</dbReference>
<dbReference type="SUPFAM" id="SSF51556">
    <property type="entry name" value="Metallo-dependent hydrolases"/>
    <property type="match status" value="1"/>
</dbReference>
<evidence type="ECO:0000313" key="2">
    <source>
        <dbReference type="EMBL" id="HFB55229.1"/>
    </source>
</evidence>
<dbReference type="InterPro" id="IPR011059">
    <property type="entry name" value="Metal-dep_hydrolase_composite"/>
</dbReference>
<feature type="non-terminal residue" evidence="2">
    <location>
        <position position="1"/>
    </location>
</feature>
<dbReference type="InterPro" id="IPR006680">
    <property type="entry name" value="Amidohydro-rel"/>
</dbReference>
<accession>A0A7C3FYF1</accession>
<dbReference type="GO" id="GO:0006145">
    <property type="term" value="P:purine nucleobase catabolic process"/>
    <property type="evidence" value="ECO:0007669"/>
    <property type="project" value="TreeGrafter"/>
</dbReference>
<gene>
    <name evidence="2" type="ORF">ENJ46_04820</name>
</gene>
<dbReference type="Pfam" id="PF01979">
    <property type="entry name" value="Amidohydro_1"/>
    <property type="match status" value="1"/>
</dbReference>
<dbReference type="EMBL" id="DRMN01000319">
    <property type="protein sequence ID" value="HFB55229.1"/>
    <property type="molecule type" value="Genomic_DNA"/>
</dbReference>
<name>A0A7C3FYF1_9PROT</name>
<protein>
    <submittedName>
        <fullName evidence="2">Dihydroorotase</fullName>
        <ecNumber evidence="2">3.5.2.3</ecNumber>
    </submittedName>
</protein>
<organism evidence="2">
    <name type="scientific">Hellea balneolensis</name>
    <dbReference type="NCBI Taxonomy" id="287478"/>
    <lineage>
        <taxon>Bacteria</taxon>
        <taxon>Pseudomonadati</taxon>
        <taxon>Pseudomonadota</taxon>
        <taxon>Alphaproteobacteria</taxon>
        <taxon>Maricaulales</taxon>
        <taxon>Robiginitomaculaceae</taxon>
        <taxon>Hellea</taxon>
    </lineage>
</organism>
<dbReference type="InterPro" id="IPR050138">
    <property type="entry name" value="DHOase/Allantoinase_Hydrolase"/>
</dbReference>
<dbReference type="GO" id="GO:0004151">
    <property type="term" value="F:dihydroorotase activity"/>
    <property type="evidence" value="ECO:0007669"/>
    <property type="project" value="UniProtKB-EC"/>
</dbReference>
<evidence type="ECO:0000259" key="1">
    <source>
        <dbReference type="Pfam" id="PF01979"/>
    </source>
</evidence>
<proteinExistence type="predicted"/>
<dbReference type="Proteomes" id="UP000886042">
    <property type="component" value="Unassembled WGS sequence"/>
</dbReference>
<feature type="domain" description="Amidohydrolase-related" evidence="1">
    <location>
        <begin position="61"/>
        <end position="196"/>
    </location>
</feature>
<reference evidence="2" key="1">
    <citation type="journal article" date="2020" name="mSystems">
        <title>Genome- and Community-Level Interaction Insights into Carbon Utilization and Element Cycling Functions of Hydrothermarchaeota in Hydrothermal Sediment.</title>
        <authorList>
            <person name="Zhou Z."/>
            <person name="Liu Y."/>
            <person name="Xu W."/>
            <person name="Pan J."/>
            <person name="Luo Z.H."/>
            <person name="Li M."/>
        </authorList>
    </citation>
    <scope>NUCLEOTIDE SEQUENCE [LARGE SCALE GENOMIC DNA]</scope>
    <source>
        <strain evidence="2">HyVt-489</strain>
    </source>
</reference>
<dbReference type="InterPro" id="IPR032466">
    <property type="entry name" value="Metal_Hydrolase"/>
</dbReference>
<dbReference type="EC" id="3.5.2.3" evidence="2"/>
<sequence>GARTLIDLVSSAETLPALKRAKSRDLDISASVSINHLALNELDIGDYRSFAKLDPPLRDEMDRRALIDAVNDGTIDIVVSAHDPRPAGEKRRPFCESAAGAVGLEILLPAALTLIADDQLNLMAFLKAVTINPAELLGLPQGRICEGAPADLVLIDPDKPWQCDAADLRSQSKNTPFDGRFMQGRAVMTICAGKIVFDSSTA</sequence>
<dbReference type="PANTHER" id="PTHR43668">
    <property type="entry name" value="ALLANTOINASE"/>
    <property type="match status" value="1"/>
</dbReference>
<dbReference type="Gene3D" id="3.20.20.140">
    <property type="entry name" value="Metal-dependent hydrolases"/>
    <property type="match status" value="1"/>
</dbReference>
<comment type="caution">
    <text evidence="2">The sequence shown here is derived from an EMBL/GenBank/DDBJ whole genome shotgun (WGS) entry which is preliminary data.</text>
</comment>
<dbReference type="PANTHER" id="PTHR43668:SF2">
    <property type="entry name" value="ALLANTOINASE"/>
    <property type="match status" value="1"/>
</dbReference>
<dbReference type="AlphaFoldDB" id="A0A7C3FYF1"/>